<proteinExistence type="predicted"/>
<dbReference type="Proteomes" id="UP000004947">
    <property type="component" value="Unassembled WGS sequence"/>
</dbReference>
<dbReference type="RefSeq" id="WP_007279824.1">
    <property type="nucleotide sequence ID" value="NZ_ABCK01000017.1"/>
</dbReference>
<dbReference type="PANTHER" id="PTHR33408">
    <property type="entry name" value="TRANSPOSASE"/>
    <property type="match status" value="1"/>
</dbReference>
<dbReference type="STRING" id="313628.LNTAR_19742"/>
<accession>A6DPP3</accession>
<name>A6DPP3_9BACT</name>
<dbReference type="OrthoDB" id="111180at2"/>
<comment type="caution">
    <text evidence="2">The sequence shown here is derived from an EMBL/GenBank/DDBJ whole genome shotgun (WGS) entry which is preliminary data.</text>
</comment>
<gene>
    <name evidence="2" type="ORF">LNTAR_19742</name>
</gene>
<dbReference type="EMBL" id="ABCK01000017">
    <property type="protein sequence ID" value="EDM26338.1"/>
    <property type="molecule type" value="Genomic_DNA"/>
</dbReference>
<evidence type="ECO:0000259" key="1">
    <source>
        <dbReference type="Pfam" id="PF13751"/>
    </source>
</evidence>
<feature type="domain" description="Transposase DDE" evidence="1">
    <location>
        <begin position="51"/>
        <end position="166"/>
    </location>
</feature>
<dbReference type="eggNOG" id="COG3666">
    <property type="taxonomic scope" value="Bacteria"/>
</dbReference>
<keyword evidence="3" id="KW-1185">Reference proteome</keyword>
<dbReference type="InterPro" id="IPR025668">
    <property type="entry name" value="Tnp_DDE_dom"/>
</dbReference>
<sequence>MKNTLQNDLFCLALMGIIPYLPIVNKSSNVQQGMYRKEAIIYDPQKDTYLCPHKSTLKKIRTTSQRGRLFNQYANKNACDTCSIKHRCTTAKKRILSRWEHQQYQERATPRILENKVMMATRKGTVEHPYGTIKTQFLTNGFLVLGKEMVLAECSLAHFAYNLKRVLKIIKFDDLMQALDEKVGTYCK</sequence>
<organism evidence="2 3">
    <name type="scientific">Lentisphaera araneosa HTCC2155</name>
    <dbReference type="NCBI Taxonomy" id="313628"/>
    <lineage>
        <taxon>Bacteria</taxon>
        <taxon>Pseudomonadati</taxon>
        <taxon>Lentisphaerota</taxon>
        <taxon>Lentisphaeria</taxon>
        <taxon>Lentisphaerales</taxon>
        <taxon>Lentisphaeraceae</taxon>
        <taxon>Lentisphaera</taxon>
    </lineage>
</organism>
<evidence type="ECO:0000313" key="3">
    <source>
        <dbReference type="Proteomes" id="UP000004947"/>
    </source>
</evidence>
<evidence type="ECO:0000313" key="2">
    <source>
        <dbReference type="EMBL" id="EDM26338.1"/>
    </source>
</evidence>
<protein>
    <recommendedName>
        <fullName evidence="1">Transposase DDE domain-containing protein</fullName>
    </recommendedName>
</protein>
<dbReference type="AlphaFoldDB" id="A6DPP3"/>
<dbReference type="Pfam" id="PF13751">
    <property type="entry name" value="DDE_Tnp_1_6"/>
    <property type="match status" value="1"/>
</dbReference>
<reference evidence="2 3" key="1">
    <citation type="journal article" date="2010" name="J. Bacteriol.">
        <title>Genome sequence of Lentisphaera araneosa HTCC2155T, the type species of the order Lentisphaerales in the phylum Lentisphaerae.</title>
        <authorList>
            <person name="Thrash J.C."/>
            <person name="Cho J.C."/>
            <person name="Vergin K.L."/>
            <person name="Morris R.M."/>
            <person name="Giovannoni S.J."/>
        </authorList>
    </citation>
    <scope>NUCLEOTIDE SEQUENCE [LARGE SCALE GENOMIC DNA]</scope>
    <source>
        <strain evidence="2 3">HTCC2155</strain>
    </source>
</reference>